<dbReference type="GeneID" id="136087914"/>
<dbReference type="InterPro" id="IPR009057">
    <property type="entry name" value="Homeodomain-like_sf"/>
</dbReference>
<accession>A0ABM4D049</accession>
<name>A0ABM4D049_HYDVU</name>
<keyword evidence="3" id="KW-1185">Reference proteome</keyword>
<dbReference type="SUPFAM" id="SSF46689">
    <property type="entry name" value="Homeodomain-like"/>
    <property type="match status" value="1"/>
</dbReference>
<dbReference type="Gene3D" id="1.10.10.1450">
    <property type="match status" value="1"/>
</dbReference>
<feature type="domain" description="Mos1 transposase HTH" evidence="2">
    <location>
        <begin position="8"/>
        <end position="52"/>
    </location>
</feature>
<reference evidence="4" key="1">
    <citation type="submission" date="2025-08" db="UniProtKB">
        <authorList>
            <consortium name="RefSeq"/>
        </authorList>
    </citation>
    <scope>IDENTIFICATION</scope>
</reference>
<organism evidence="3 4">
    <name type="scientific">Hydra vulgaris</name>
    <name type="common">Hydra</name>
    <name type="synonym">Hydra attenuata</name>
    <dbReference type="NCBI Taxonomy" id="6087"/>
    <lineage>
        <taxon>Eukaryota</taxon>
        <taxon>Metazoa</taxon>
        <taxon>Cnidaria</taxon>
        <taxon>Hydrozoa</taxon>
        <taxon>Hydroidolina</taxon>
        <taxon>Anthoathecata</taxon>
        <taxon>Aplanulata</taxon>
        <taxon>Hydridae</taxon>
        <taxon>Hydra</taxon>
    </lineage>
</organism>
<gene>
    <name evidence="4" type="primary">LOC136087914</name>
</gene>
<dbReference type="RefSeq" id="XP_065667611.1">
    <property type="nucleotide sequence ID" value="XM_065811539.1"/>
</dbReference>
<protein>
    <submittedName>
        <fullName evidence="4">Protein GVQW3-like</fullName>
    </submittedName>
</protein>
<dbReference type="PANTHER" id="PTHR46060">
    <property type="entry name" value="MARINER MOS1 TRANSPOSASE-LIKE PROTEIN"/>
    <property type="match status" value="1"/>
</dbReference>
<evidence type="ECO:0000256" key="1">
    <source>
        <dbReference type="SAM" id="MobiDB-lite"/>
    </source>
</evidence>
<sequence length="189" mass="21951">MSNFVEQRSAIKFCLRNDISAAETYRMLQKAFGEETMSQKNVYKWYKDFKEGRELVDDLERSGRPSTSIDDRHINKIKELVLANRRLTIRDLVDMVGISFGSVQAILKDHLGLRRLKSRLVPKFLNFFEKERRVKMCEAMLSTNKLLLAMRLGSTHTTLKQPTNRVNTVKKASRDRSNHVKVAQKSRSC</sequence>
<dbReference type="Pfam" id="PF17906">
    <property type="entry name" value="HTH_48"/>
    <property type="match status" value="1"/>
</dbReference>
<dbReference type="InterPro" id="IPR052709">
    <property type="entry name" value="Transposase-MT_Hybrid"/>
</dbReference>
<evidence type="ECO:0000259" key="2">
    <source>
        <dbReference type="Pfam" id="PF17906"/>
    </source>
</evidence>
<evidence type="ECO:0000313" key="4">
    <source>
        <dbReference type="RefSeq" id="XP_065667611.1"/>
    </source>
</evidence>
<dbReference type="Proteomes" id="UP001652625">
    <property type="component" value="Chromosome 12"/>
</dbReference>
<evidence type="ECO:0000313" key="3">
    <source>
        <dbReference type="Proteomes" id="UP001652625"/>
    </source>
</evidence>
<feature type="region of interest" description="Disordered" evidence="1">
    <location>
        <begin position="165"/>
        <end position="189"/>
    </location>
</feature>
<dbReference type="PANTHER" id="PTHR46060:SF1">
    <property type="entry name" value="MARINER MOS1 TRANSPOSASE-LIKE PROTEIN"/>
    <property type="match status" value="1"/>
</dbReference>
<dbReference type="InterPro" id="IPR041426">
    <property type="entry name" value="Mos1_HTH"/>
</dbReference>
<proteinExistence type="predicted"/>